<accession>A0ABR4BTJ5</accession>
<dbReference type="PANTHER" id="PTHR38048:SF2">
    <property type="entry name" value="HEMERYTHRIN-LIKE DOMAIN-CONTAINING PROTEIN"/>
    <property type="match status" value="1"/>
</dbReference>
<name>A0ABR4BTJ5_9HELO</name>
<dbReference type="InterPro" id="IPR012312">
    <property type="entry name" value="Hemerythrin-like"/>
</dbReference>
<comment type="caution">
    <text evidence="2">The sequence shown here is derived from an EMBL/GenBank/DDBJ whole genome shotgun (WGS) entry which is preliminary data.</text>
</comment>
<evidence type="ECO:0000259" key="1">
    <source>
        <dbReference type="Pfam" id="PF01814"/>
    </source>
</evidence>
<dbReference type="Pfam" id="PF01814">
    <property type="entry name" value="Hemerythrin"/>
    <property type="match status" value="1"/>
</dbReference>
<reference evidence="2 3" key="1">
    <citation type="journal article" date="2024" name="Commun. Biol.">
        <title>Comparative genomic analysis of thermophilic fungi reveals convergent evolutionary adaptations and gene losses.</title>
        <authorList>
            <person name="Steindorff A.S."/>
            <person name="Aguilar-Pontes M.V."/>
            <person name="Robinson A.J."/>
            <person name="Andreopoulos B."/>
            <person name="LaButti K."/>
            <person name="Kuo A."/>
            <person name="Mondo S."/>
            <person name="Riley R."/>
            <person name="Otillar R."/>
            <person name="Haridas S."/>
            <person name="Lipzen A."/>
            <person name="Grimwood J."/>
            <person name="Schmutz J."/>
            <person name="Clum A."/>
            <person name="Reid I.D."/>
            <person name="Moisan M.C."/>
            <person name="Butler G."/>
            <person name="Nguyen T.T.M."/>
            <person name="Dewar K."/>
            <person name="Conant G."/>
            <person name="Drula E."/>
            <person name="Henrissat B."/>
            <person name="Hansel C."/>
            <person name="Singer S."/>
            <person name="Hutchinson M.I."/>
            <person name="de Vries R.P."/>
            <person name="Natvig D.O."/>
            <person name="Powell A.J."/>
            <person name="Tsang A."/>
            <person name="Grigoriev I.V."/>
        </authorList>
    </citation>
    <scope>NUCLEOTIDE SEQUENCE [LARGE SCALE GENOMIC DNA]</scope>
    <source>
        <strain evidence="2 3">CBS 494.80</strain>
    </source>
</reference>
<sequence length="250" mass="28860">MAKKQWADGPIQLMSPPKLTPEYSPETIKVASEMTFAHNAFIRSLNSMTLQHTHIHDLVDISDFLTYCYAFYIAIHHHHWGEEAFFFPAIEAYTKQPGLMSHNVDQHKAFDTGLEEFHVYVTSTKPEEYDAGTFGRILASFAETLEKHLREEIGTLLELERYGGKELKGAWDLLEKNVMANMGDPNMILPGFLGSHDSTFEGGIHHWWPPFPFFMPYLIKYWYMRKHQGAWRFSPCDAFGVPKELPFLEG</sequence>
<proteinExistence type="predicted"/>
<dbReference type="CDD" id="cd12108">
    <property type="entry name" value="Hr-like"/>
    <property type="match status" value="1"/>
</dbReference>
<dbReference type="Proteomes" id="UP001595075">
    <property type="component" value="Unassembled WGS sequence"/>
</dbReference>
<dbReference type="Gene3D" id="1.20.120.520">
    <property type="entry name" value="nmb1532 protein domain like"/>
    <property type="match status" value="1"/>
</dbReference>
<protein>
    <recommendedName>
        <fullName evidence="1">Hemerythrin-like domain-containing protein</fullName>
    </recommendedName>
</protein>
<feature type="domain" description="Hemerythrin-like" evidence="1">
    <location>
        <begin position="34"/>
        <end position="157"/>
    </location>
</feature>
<evidence type="ECO:0000313" key="3">
    <source>
        <dbReference type="Proteomes" id="UP001595075"/>
    </source>
</evidence>
<dbReference type="InterPro" id="IPR053206">
    <property type="entry name" value="Dimeric_xanthone_biosynth"/>
</dbReference>
<gene>
    <name evidence="2" type="ORF">VTL71DRAFT_9025</name>
</gene>
<organism evidence="2 3">
    <name type="scientific">Oculimacula yallundae</name>
    <dbReference type="NCBI Taxonomy" id="86028"/>
    <lineage>
        <taxon>Eukaryota</taxon>
        <taxon>Fungi</taxon>
        <taxon>Dikarya</taxon>
        <taxon>Ascomycota</taxon>
        <taxon>Pezizomycotina</taxon>
        <taxon>Leotiomycetes</taxon>
        <taxon>Helotiales</taxon>
        <taxon>Ploettnerulaceae</taxon>
        <taxon>Oculimacula</taxon>
    </lineage>
</organism>
<evidence type="ECO:0000313" key="2">
    <source>
        <dbReference type="EMBL" id="KAL2060973.1"/>
    </source>
</evidence>
<dbReference type="PANTHER" id="PTHR38048">
    <property type="entry name" value="EXPRESSED PROTEIN"/>
    <property type="match status" value="1"/>
</dbReference>
<keyword evidence="3" id="KW-1185">Reference proteome</keyword>
<dbReference type="EMBL" id="JAZHXI010000020">
    <property type="protein sequence ID" value="KAL2060973.1"/>
    <property type="molecule type" value="Genomic_DNA"/>
</dbReference>